<evidence type="ECO:0000256" key="1">
    <source>
        <dbReference type="SAM" id="Coils"/>
    </source>
</evidence>
<dbReference type="InterPro" id="IPR025580">
    <property type="entry name" value="Gp46"/>
</dbReference>
<evidence type="ECO:0000313" key="2">
    <source>
        <dbReference type="EMBL" id="DAF91244.1"/>
    </source>
</evidence>
<organism evidence="2">
    <name type="scientific">Siphoviridae sp. ctcC24</name>
    <dbReference type="NCBI Taxonomy" id="2825570"/>
    <lineage>
        <taxon>Viruses</taxon>
        <taxon>Duplodnaviria</taxon>
        <taxon>Heunggongvirae</taxon>
        <taxon>Uroviricota</taxon>
        <taxon>Caudoviricetes</taxon>
    </lineage>
</organism>
<dbReference type="EMBL" id="BK016047">
    <property type="protein sequence ID" value="DAF91244.1"/>
    <property type="molecule type" value="Genomic_DNA"/>
</dbReference>
<keyword evidence="1" id="KW-0175">Coiled coil</keyword>
<feature type="coiled-coil region" evidence="1">
    <location>
        <begin position="26"/>
        <end position="81"/>
    </location>
</feature>
<name>A0A8S5U9V2_9CAUD</name>
<sequence length="157" mass="17848">MRMSEFKPITTQEEFDAAIKARLSREKEKYVDYDQLKSRVEELEKENGGLKSTIEATNQSKADADKQLEVLQNQIAGYETASLRTRVALQHGLPYDLADRLQGTDEESLKADAERLAGFMKPVSKVAPVKSTEPIVPKEDDERTMYRNLVQNLNIED</sequence>
<accession>A0A8S5U9V2</accession>
<protein>
    <submittedName>
        <fullName evidence="2">Major capsid protein</fullName>
    </submittedName>
</protein>
<proteinExistence type="predicted"/>
<dbReference type="Pfam" id="PF14265">
    <property type="entry name" value="DUF4355"/>
    <property type="match status" value="1"/>
</dbReference>
<reference evidence="2" key="1">
    <citation type="journal article" date="2021" name="Proc. Natl. Acad. Sci. U.S.A.">
        <title>A Catalog of Tens of Thousands of Viruses from Human Metagenomes Reveals Hidden Associations with Chronic Diseases.</title>
        <authorList>
            <person name="Tisza M.J."/>
            <person name="Buck C.B."/>
        </authorList>
    </citation>
    <scope>NUCLEOTIDE SEQUENCE</scope>
    <source>
        <strain evidence="2">CtcC24</strain>
    </source>
</reference>